<reference evidence="2 3" key="1">
    <citation type="submission" date="2015-12" db="EMBL/GenBank/DDBJ databases">
        <authorList>
            <person name="Bansal K."/>
            <person name="Midha S."/>
            <person name="Patil P.B."/>
        </authorList>
    </citation>
    <scope>NUCLEOTIDE SEQUENCE [LARGE SCALE GENOMIC DNA]</scope>
    <source>
        <strain evidence="2 3">LMG558</strain>
    </source>
</reference>
<comment type="caution">
    <text evidence="2">The sequence shown here is derived from an EMBL/GenBank/DDBJ whole genome shotgun (WGS) entry which is preliminary data.</text>
</comment>
<feature type="region of interest" description="Disordered" evidence="1">
    <location>
        <begin position="54"/>
        <end position="77"/>
    </location>
</feature>
<gene>
    <name evidence="2" type="ORF">Xcaj_07830</name>
</gene>
<evidence type="ECO:0000313" key="2">
    <source>
        <dbReference type="EMBL" id="OOX13837.1"/>
    </source>
</evidence>
<evidence type="ECO:0000256" key="1">
    <source>
        <dbReference type="SAM" id="MobiDB-lite"/>
    </source>
</evidence>
<evidence type="ECO:0000313" key="3">
    <source>
        <dbReference type="Proteomes" id="UP000191089"/>
    </source>
</evidence>
<sequence length="265" mass="28998">MIESRQSAPEQYRIQVSGAAAQSYSAVSNISAGILGRLSAAASGMQQDRQFRQNGEDTLQGQQQRTQESVEGQAAQSEDALASFTPAFRRGYFVTEASNKINDAKRGLIARVAAMDVGEDPQAIIQETLGGLMQQKEFQDPQVMAQMQPAIQQLRQQALDAHSKAETAELLERQAENVGAMLRTAALDGSLLQPGAMERFAKALDTEDFAYVTRNEFYDQAAGQIVDVLATGEGNIKAPLQVCAEDHRRERHIPMGPQARRRYVG</sequence>
<dbReference type="EMBL" id="LOKQ01000235">
    <property type="protein sequence ID" value="OOX13837.1"/>
    <property type="molecule type" value="Genomic_DNA"/>
</dbReference>
<organism evidence="2 3">
    <name type="scientific">Xanthomonas axonopodis pv. cajani</name>
    <dbReference type="NCBI Taxonomy" id="487827"/>
    <lineage>
        <taxon>Bacteria</taxon>
        <taxon>Pseudomonadati</taxon>
        <taxon>Pseudomonadota</taxon>
        <taxon>Gammaproteobacteria</taxon>
        <taxon>Lysobacterales</taxon>
        <taxon>Lysobacteraceae</taxon>
        <taxon>Xanthomonas</taxon>
    </lineage>
</organism>
<proteinExistence type="predicted"/>
<keyword evidence="3" id="KW-1185">Reference proteome</keyword>
<name>A0ABX3MG25_9XANT</name>
<feature type="compositionally biased region" description="Polar residues" evidence="1">
    <location>
        <begin position="56"/>
        <end position="76"/>
    </location>
</feature>
<accession>A0ABX3MG25</accession>
<dbReference type="Proteomes" id="UP000191089">
    <property type="component" value="Unassembled WGS sequence"/>
</dbReference>
<protein>
    <submittedName>
        <fullName evidence="2">Uncharacterized protein</fullName>
    </submittedName>
</protein>